<comment type="caution">
    <text evidence="2">The sequence shown here is derived from an EMBL/GenBank/DDBJ whole genome shotgun (WGS) entry which is preliminary data.</text>
</comment>
<dbReference type="InterPro" id="IPR050407">
    <property type="entry name" value="Geranylgeranyl_reductase"/>
</dbReference>
<keyword evidence="3" id="KW-1185">Reference proteome</keyword>
<protein>
    <submittedName>
        <fullName evidence="2">FAD-dependent oxidoreductase</fullName>
    </submittedName>
</protein>
<dbReference type="InterPro" id="IPR002938">
    <property type="entry name" value="FAD-bd"/>
</dbReference>
<dbReference type="Gene3D" id="3.50.50.60">
    <property type="entry name" value="FAD/NAD(P)-binding domain"/>
    <property type="match status" value="2"/>
</dbReference>
<dbReference type="EMBL" id="PKKO01000004">
    <property type="protein sequence ID" value="PKY72032.1"/>
    <property type="molecule type" value="Genomic_DNA"/>
</dbReference>
<dbReference type="PANTHER" id="PTHR42685">
    <property type="entry name" value="GERANYLGERANYL DIPHOSPHATE REDUCTASE"/>
    <property type="match status" value="1"/>
</dbReference>
<gene>
    <name evidence="2" type="ORF">CYJ19_07410</name>
</gene>
<proteinExistence type="predicted"/>
<dbReference type="Pfam" id="PF01494">
    <property type="entry name" value="FAD_binding_3"/>
    <property type="match status" value="1"/>
</dbReference>
<evidence type="ECO:0000313" key="2">
    <source>
        <dbReference type="EMBL" id="PKY72032.1"/>
    </source>
</evidence>
<dbReference type="PRINTS" id="PR00420">
    <property type="entry name" value="RNGMNOXGNASE"/>
</dbReference>
<dbReference type="SUPFAM" id="SSF51905">
    <property type="entry name" value="FAD/NAD(P)-binding domain"/>
    <property type="match status" value="1"/>
</dbReference>
<evidence type="ECO:0000313" key="3">
    <source>
        <dbReference type="Proteomes" id="UP000235122"/>
    </source>
</evidence>
<dbReference type="RefSeq" id="WP_024331343.1">
    <property type="nucleotide sequence ID" value="NZ_JASOXK010000003.1"/>
</dbReference>
<dbReference type="STRING" id="33007.HMPREF3198_00446"/>
<evidence type="ECO:0000259" key="1">
    <source>
        <dbReference type="Pfam" id="PF01494"/>
    </source>
</evidence>
<sequence length="466" mass="49963">MGFDKNRVETDVVVVGAGPAGSAAAYYLCRAGLDVIVLERAVFPRDKTCGDGLTPAAVAELLRMGIDPRTDPGYQKNAGLVVIGAGNRVELPWPEQATRPGFGSARPRISLDQSLAMHARAQGAQVWEGVNVTGAIYDSGRVVGVQVQRKADPLEGPKVKDQELYDALTPAEAQHSPAQLEAARKDRERVSAMPEEFQVRARLIVDCGGVAAKLATKVGRVKLANRPMGVAARTYYRSPRAHEANMESQLELWDGKPGKSNLLPGYGWMFPLAGGVVNVGLGSVSSTSAATKLPYKQIFNSWTGATPAAWGYNSDNQVGALKSAALPMAFNRKPQYEAGLALLGDAAGMVSPFNGEGIAPALAGARMLAEATQLAFARNSVAGFDSAMEVFVQHLSDEWGGYYRLGTVFVKLIERPKIMQACTRYGLPLDRLMVAVHKLLSDGYERHGGSIDDRFIALLTRLVPKV</sequence>
<organism evidence="2 3">
    <name type="scientific">Winkia neuii</name>
    <dbReference type="NCBI Taxonomy" id="33007"/>
    <lineage>
        <taxon>Bacteria</taxon>
        <taxon>Bacillati</taxon>
        <taxon>Actinomycetota</taxon>
        <taxon>Actinomycetes</taxon>
        <taxon>Actinomycetales</taxon>
        <taxon>Actinomycetaceae</taxon>
        <taxon>Winkia</taxon>
    </lineage>
</organism>
<accession>A0A2I1ILR6</accession>
<reference evidence="2 3" key="1">
    <citation type="submission" date="2017-12" db="EMBL/GenBank/DDBJ databases">
        <title>Phylogenetic diversity of female urinary microbiome.</title>
        <authorList>
            <person name="Thomas-White K."/>
            <person name="Wolfe A.J."/>
        </authorList>
    </citation>
    <scope>NUCLEOTIDE SEQUENCE [LARGE SCALE GENOMIC DNA]</scope>
    <source>
        <strain evidence="2 3">UMB0402</strain>
    </source>
</reference>
<dbReference type="PANTHER" id="PTHR42685:SF22">
    <property type="entry name" value="CONDITIONED MEDIUM FACTOR RECEPTOR 1"/>
    <property type="match status" value="1"/>
</dbReference>
<dbReference type="GeneID" id="35867532"/>
<dbReference type="GO" id="GO:0016628">
    <property type="term" value="F:oxidoreductase activity, acting on the CH-CH group of donors, NAD or NADP as acceptor"/>
    <property type="evidence" value="ECO:0007669"/>
    <property type="project" value="InterPro"/>
</dbReference>
<dbReference type="Proteomes" id="UP000235122">
    <property type="component" value="Unassembled WGS sequence"/>
</dbReference>
<dbReference type="InterPro" id="IPR036188">
    <property type="entry name" value="FAD/NAD-bd_sf"/>
</dbReference>
<feature type="domain" description="FAD-binding" evidence="1">
    <location>
        <begin position="9"/>
        <end position="151"/>
    </location>
</feature>
<name>A0A2I1ILR6_9ACTO</name>
<dbReference type="AlphaFoldDB" id="A0A2I1ILR6"/>
<dbReference type="NCBIfam" id="TIGR02032">
    <property type="entry name" value="GG-red-SF"/>
    <property type="match status" value="1"/>
</dbReference>
<dbReference type="InterPro" id="IPR011777">
    <property type="entry name" value="Geranylgeranyl_Rdtase_fam"/>
</dbReference>
<dbReference type="GO" id="GO:0071949">
    <property type="term" value="F:FAD binding"/>
    <property type="evidence" value="ECO:0007669"/>
    <property type="project" value="InterPro"/>
</dbReference>